<evidence type="ECO:0000256" key="5">
    <source>
        <dbReference type="ARBA" id="ARBA00023002"/>
    </source>
</evidence>
<keyword evidence="6" id="KW-0408">Iron</keyword>
<organism evidence="10 11">
    <name type="scientific">Chaetomidium leptoderma</name>
    <dbReference type="NCBI Taxonomy" id="669021"/>
    <lineage>
        <taxon>Eukaryota</taxon>
        <taxon>Fungi</taxon>
        <taxon>Dikarya</taxon>
        <taxon>Ascomycota</taxon>
        <taxon>Pezizomycotina</taxon>
        <taxon>Sordariomycetes</taxon>
        <taxon>Sordariomycetidae</taxon>
        <taxon>Sordariales</taxon>
        <taxon>Chaetomiaceae</taxon>
        <taxon>Chaetomidium</taxon>
    </lineage>
</organism>
<dbReference type="PANTHER" id="PTHR33577">
    <property type="entry name" value="STERIGMATOCYSTIN BIOSYNTHESIS PEROXIDASE STCC-RELATED"/>
    <property type="match status" value="1"/>
</dbReference>
<keyword evidence="8" id="KW-0732">Signal</keyword>
<evidence type="ECO:0000256" key="7">
    <source>
        <dbReference type="ARBA" id="ARBA00025795"/>
    </source>
</evidence>
<feature type="chain" id="PRO_5042906133" evidence="8">
    <location>
        <begin position="18"/>
        <end position="281"/>
    </location>
</feature>
<feature type="signal peptide" evidence="8">
    <location>
        <begin position="1"/>
        <end position="17"/>
    </location>
</feature>
<dbReference type="InterPro" id="IPR036851">
    <property type="entry name" value="Chloroperoxidase-like_sf"/>
</dbReference>
<keyword evidence="4" id="KW-0479">Metal-binding</keyword>
<reference evidence="10" key="2">
    <citation type="submission" date="2023-05" db="EMBL/GenBank/DDBJ databases">
        <authorList>
            <consortium name="Lawrence Berkeley National Laboratory"/>
            <person name="Steindorff A."/>
            <person name="Hensen N."/>
            <person name="Bonometti L."/>
            <person name="Westerberg I."/>
            <person name="Brannstrom I.O."/>
            <person name="Guillou S."/>
            <person name="Cros-Aarteil S."/>
            <person name="Calhoun S."/>
            <person name="Haridas S."/>
            <person name="Kuo A."/>
            <person name="Mondo S."/>
            <person name="Pangilinan J."/>
            <person name="Riley R."/>
            <person name="Labutti K."/>
            <person name="Andreopoulos B."/>
            <person name="Lipzen A."/>
            <person name="Chen C."/>
            <person name="Yanf M."/>
            <person name="Daum C."/>
            <person name="Ng V."/>
            <person name="Clum A."/>
            <person name="Ohm R."/>
            <person name="Martin F."/>
            <person name="Silar P."/>
            <person name="Natvig D."/>
            <person name="Lalanne C."/>
            <person name="Gautier V."/>
            <person name="Ament-Velasquez S.L."/>
            <person name="Kruys A."/>
            <person name="Hutchinson M.I."/>
            <person name="Powell A.J."/>
            <person name="Barry K."/>
            <person name="Miller A.N."/>
            <person name="Grigoriev I.V."/>
            <person name="Debuchy R."/>
            <person name="Gladieux P."/>
            <person name="Thoren M.H."/>
            <person name="Johannesson H."/>
        </authorList>
    </citation>
    <scope>NUCLEOTIDE SEQUENCE</scope>
    <source>
        <strain evidence="10">CBS 538.74</strain>
    </source>
</reference>
<evidence type="ECO:0000256" key="3">
    <source>
        <dbReference type="ARBA" id="ARBA00022617"/>
    </source>
</evidence>
<comment type="caution">
    <text evidence="10">The sequence shown here is derived from an EMBL/GenBank/DDBJ whole genome shotgun (WGS) entry which is preliminary data.</text>
</comment>
<protein>
    <submittedName>
        <fullName evidence="10">Sterigmatocystin biosynthesis peroxidase stcC</fullName>
    </submittedName>
</protein>
<evidence type="ECO:0000256" key="8">
    <source>
        <dbReference type="SAM" id="SignalP"/>
    </source>
</evidence>
<evidence type="ECO:0000313" key="11">
    <source>
        <dbReference type="Proteomes" id="UP001302745"/>
    </source>
</evidence>
<dbReference type="PANTHER" id="PTHR33577:SF7">
    <property type="entry name" value="HEME HALOPEROXIDASE FAMILY PROFILE DOMAIN-CONTAINING PROTEIN"/>
    <property type="match status" value="1"/>
</dbReference>
<evidence type="ECO:0000313" key="10">
    <source>
        <dbReference type="EMBL" id="KAK4149941.1"/>
    </source>
</evidence>
<keyword evidence="5" id="KW-0560">Oxidoreductase</keyword>
<dbReference type="PROSITE" id="PS51405">
    <property type="entry name" value="HEME_HALOPEROXIDASE"/>
    <property type="match status" value="1"/>
</dbReference>
<dbReference type="Pfam" id="PF01328">
    <property type="entry name" value="Peroxidase_2"/>
    <property type="match status" value="1"/>
</dbReference>
<dbReference type="GO" id="GO:0046872">
    <property type="term" value="F:metal ion binding"/>
    <property type="evidence" value="ECO:0007669"/>
    <property type="project" value="UniProtKB-KW"/>
</dbReference>
<dbReference type="SUPFAM" id="SSF47571">
    <property type="entry name" value="Cloroperoxidase"/>
    <property type="match status" value="1"/>
</dbReference>
<evidence type="ECO:0000259" key="9">
    <source>
        <dbReference type="PROSITE" id="PS51405"/>
    </source>
</evidence>
<keyword evidence="2 10" id="KW-0575">Peroxidase</keyword>
<comment type="cofactor">
    <cofactor evidence="1">
        <name>heme b</name>
        <dbReference type="ChEBI" id="CHEBI:60344"/>
    </cofactor>
</comment>
<feature type="domain" description="Heme haloperoxidase family profile" evidence="9">
    <location>
        <begin position="33"/>
        <end position="246"/>
    </location>
</feature>
<evidence type="ECO:0000256" key="1">
    <source>
        <dbReference type="ARBA" id="ARBA00001970"/>
    </source>
</evidence>
<evidence type="ECO:0000256" key="2">
    <source>
        <dbReference type="ARBA" id="ARBA00022559"/>
    </source>
</evidence>
<dbReference type="GO" id="GO:0004601">
    <property type="term" value="F:peroxidase activity"/>
    <property type="evidence" value="ECO:0007669"/>
    <property type="project" value="UniProtKB-KW"/>
</dbReference>
<evidence type="ECO:0000256" key="4">
    <source>
        <dbReference type="ARBA" id="ARBA00022723"/>
    </source>
</evidence>
<dbReference type="Proteomes" id="UP001302745">
    <property type="component" value="Unassembled WGS sequence"/>
</dbReference>
<name>A0AAN6VGY1_9PEZI</name>
<dbReference type="InterPro" id="IPR000028">
    <property type="entry name" value="Chloroperoxidase"/>
</dbReference>
<dbReference type="EMBL" id="MU857111">
    <property type="protein sequence ID" value="KAK4149941.1"/>
    <property type="molecule type" value="Genomic_DNA"/>
</dbReference>
<comment type="similarity">
    <text evidence="7">Belongs to the chloroperoxidase family.</text>
</comment>
<dbReference type="AlphaFoldDB" id="A0AAN6VGY1"/>
<proteinExistence type="inferred from homology"/>
<keyword evidence="3" id="KW-0349">Heme</keyword>
<sequence length="281" mass="31189">MKSWFVLLGYLSSLTRCTPSGRALLGRGSKVAEIPEWHPPGPGDLRGPCPMMNTLANHGILPRDGSGITKEVVINGMKQGLNFDSALAVIMFEQAVIANPEPNATFFTLDHLNRHNVLEHDASLSRTDDFFGSNHIFNQTIFDQTRRYWPEPIITTTHMANAKIARQVESKSFNPKYRFTEEVENFSLGEMAAPFIAFGNLEEGTVNRTLVEYFFQNERLPTELGWGVRNEVVQVEAILRISDMIGKASNLFTKDSDGGSGSNCTAKALRRGFHAGVRRGG</sequence>
<reference evidence="10" key="1">
    <citation type="journal article" date="2023" name="Mol. Phylogenet. Evol.">
        <title>Genome-scale phylogeny and comparative genomics of the fungal order Sordariales.</title>
        <authorList>
            <person name="Hensen N."/>
            <person name="Bonometti L."/>
            <person name="Westerberg I."/>
            <person name="Brannstrom I.O."/>
            <person name="Guillou S."/>
            <person name="Cros-Aarteil S."/>
            <person name="Calhoun S."/>
            <person name="Haridas S."/>
            <person name="Kuo A."/>
            <person name="Mondo S."/>
            <person name="Pangilinan J."/>
            <person name="Riley R."/>
            <person name="LaButti K."/>
            <person name="Andreopoulos B."/>
            <person name="Lipzen A."/>
            <person name="Chen C."/>
            <person name="Yan M."/>
            <person name="Daum C."/>
            <person name="Ng V."/>
            <person name="Clum A."/>
            <person name="Steindorff A."/>
            <person name="Ohm R.A."/>
            <person name="Martin F."/>
            <person name="Silar P."/>
            <person name="Natvig D.O."/>
            <person name="Lalanne C."/>
            <person name="Gautier V."/>
            <person name="Ament-Velasquez S.L."/>
            <person name="Kruys A."/>
            <person name="Hutchinson M.I."/>
            <person name="Powell A.J."/>
            <person name="Barry K."/>
            <person name="Miller A.N."/>
            <person name="Grigoriev I.V."/>
            <person name="Debuchy R."/>
            <person name="Gladieux P."/>
            <person name="Hiltunen Thoren M."/>
            <person name="Johannesson H."/>
        </authorList>
    </citation>
    <scope>NUCLEOTIDE SEQUENCE</scope>
    <source>
        <strain evidence="10">CBS 538.74</strain>
    </source>
</reference>
<evidence type="ECO:0000256" key="6">
    <source>
        <dbReference type="ARBA" id="ARBA00023004"/>
    </source>
</evidence>
<dbReference type="Gene3D" id="1.10.489.10">
    <property type="entry name" value="Chloroperoxidase-like"/>
    <property type="match status" value="1"/>
</dbReference>
<accession>A0AAN6VGY1</accession>
<keyword evidence="11" id="KW-1185">Reference proteome</keyword>
<gene>
    <name evidence="10" type="ORF">C8A00DRAFT_18448</name>
</gene>